<reference evidence="1 2" key="1">
    <citation type="submission" date="2024-01" db="EMBL/GenBank/DDBJ databases">
        <authorList>
            <person name="Waweru B."/>
        </authorList>
    </citation>
    <scope>NUCLEOTIDE SEQUENCE [LARGE SCALE GENOMIC DNA]</scope>
</reference>
<dbReference type="EMBL" id="CAWUPB010000913">
    <property type="protein sequence ID" value="CAK7332355.1"/>
    <property type="molecule type" value="Genomic_DNA"/>
</dbReference>
<sequence>MTNQLDHEIGSTYIARSEDGRRGEMIREAIVARDANDKMRLIRDKQLFNLELLREIYEKDRATGDGVESAKEKVQRWEREQREIRIEDIDEIQINNEIHLENFSSFNNHNSPSTPNNQAQTTSMLDVADFVIERSLFQRN</sequence>
<proteinExistence type="predicted"/>
<evidence type="ECO:0000313" key="1">
    <source>
        <dbReference type="EMBL" id="CAK7332355.1"/>
    </source>
</evidence>
<organism evidence="1 2">
    <name type="scientific">Dovyalis caffra</name>
    <dbReference type="NCBI Taxonomy" id="77055"/>
    <lineage>
        <taxon>Eukaryota</taxon>
        <taxon>Viridiplantae</taxon>
        <taxon>Streptophyta</taxon>
        <taxon>Embryophyta</taxon>
        <taxon>Tracheophyta</taxon>
        <taxon>Spermatophyta</taxon>
        <taxon>Magnoliopsida</taxon>
        <taxon>eudicotyledons</taxon>
        <taxon>Gunneridae</taxon>
        <taxon>Pentapetalae</taxon>
        <taxon>rosids</taxon>
        <taxon>fabids</taxon>
        <taxon>Malpighiales</taxon>
        <taxon>Salicaceae</taxon>
        <taxon>Flacourtieae</taxon>
        <taxon>Dovyalis</taxon>
    </lineage>
</organism>
<keyword evidence="2" id="KW-1185">Reference proteome</keyword>
<dbReference type="AlphaFoldDB" id="A0AAV1RF03"/>
<dbReference type="Proteomes" id="UP001314170">
    <property type="component" value="Unassembled WGS sequence"/>
</dbReference>
<accession>A0AAV1RF03</accession>
<evidence type="ECO:0000313" key="2">
    <source>
        <dbReference type="Proteomes" id="UP001314170"/>
    </source>
</evidence>
<name>A0AAV1RF03_9ROSI</name>
<protein>
    <submittedName>
        <fullName evidence="1">Uncharacterized protein</fullName>
    </submittedName>
</protein>
<comment type="caution">
    <text evidence="1">The sequence shown here is derived from an EMBL/GenBank/DDBJ whole genome shotgun (WGS) entry which is preliminary data.</text>
</comment>
<gene>
    <name evidence="1" type="ORF">DCAF_LOCUS8938</name>
</gene>